<accession>A0A3Q2P8D1</accession>
<keyword evidence="10" id="KW-1185">Reference proteome</keyword>
<dbReference type="Gene3D" id="2.60.40.10">
    <property type="entry name" value="Immunoglobulins"/>
    <property type="match status" value="2"/>
</dbReference>
<evidence type="ECO:0000256" key="7">
    <source>
        <dbReference type="ARBA" id="ARBA00023180"/>
    </source>
</evidence>
<dbReference type="PANTHER" id="PTHR19433:SF133">
    <property type="entry name" value="IMMUNE-TYPE RECEPTOR 5 PRECURSOR-RELATED"/>
    <property type="match status" value="1"/>
</dbReference>
<dbReference type="PROSITE" id="PS50835">
    <property type="entry name" value="IG_LIKE"/>
    <property type="match status" value="1"/>
</dbReference>
<dbReference type="InterPro" id="IPR052051">
    <property type="entry name" value="TCR_complex_component"/>
</dbReference>
<evidence type="ECO:0000256" key="2">
    <source>
        <dbReference type="ARBA" id="ARBA00022475"/>
    </source>
</evidence>
<evidence type="ECO:0000256" key="3">
    <source>
        <dbReference type="ARBA" id="ARBA00022729"/>
    </source>
</evidence>
<dbReference type="Ensembl" id="ENSFHET00000001634.1">
    <property type="protein sequence ID" value="ENSFHEP00000008741.1"/>
    <property type="gene ID" value="ENSFHEG00000009955.1"/>
</dbReference>
<evidence type="ECO:0000256" key="1">
    <source>
        <dbReference type="ARBA" id="ARBA00004236"/>
    </source>
</evidence>
<dbReference type="GeneTree" id="ENSGT01030000234530"/>
<evidence type="ECO:0000313" key="9">
    <source>
        <dbReference type="Ensembl" id="ENSFHEP00000008741.1"/>
    </source>
</evidence>
<keyword evidence="3" id="KW-0732">Signal</keyword>
<dbReference type="InterPro" id="IPR007110">
    <property type="entry name" value="Ig-like_dom"/>
</dbReference>
<organism evidence="9 10">
    <name type="scientific">Fundulus heteroclitus</name>
    <name type="common">Killifish</name>
    <name type="synonym">Mummichog</name>
    <dbReference type="NCBI Taxonomy" id="8078"/>
    <lineage>
        <taxon>Eukaryota</taxon>
        <taxon>Metazoa</taxon>
        <taxon>Chordata</taxon>
        <taxon>Craniata</taxon>
        <taxon>Vertebrata</taxon>
        <taxon>Euteleostomi</taxon>
        <taxon>Actinopterygii</taxon>
        <taxon>Neopterygii</taxon>
        <taxon>Teleostei</taxon>
        <taxon>Neoteleostei</taxon>
        <taxon>Acanthomorphata</taxon>
        <taxon>Ovalentaria</taxon>
        <taxon>Atherinomorphae</taxon>
        <taxon>Cyprinodontiformes</taxon>
        <taxon>Fundulidae</taxon>
        <taxon>Fundulus</taxon>
    </lineage>
</organism>
<feature type="domain" description="Ig-like" evidence="8">
    <location>
        <begin position="22"/>
        <end position="122"/>
    </location>
</feature>
<evidence type="ECO:0000313" key="10">
    <source>
        <dbReference type="Proteomes" id="UP000265000"/>
    </source>
</evidence>
<reference evidence="9" key="2">
    <citation type="submission" date="2025-09" db="UniProtKB">
        <authorList>
            <consortium name="Ensembl"/>
        </authorList>
    </citation>
    <scope>IDENTIFICATION</scope>
</reference>
<dbReference type="InterPro" id="IPR036179">
    <property type="entry name" value="Ig-like_dom_sf"/>
</dbReference>
<keyword evidence="6" id="KW-1015">Disulfide bond</keyword>
<dbReference type="InterPro" id="IPR013783">
    <property type="entry name" value="Ig-like_fold"/>
</dbReference>
<dbReference type="AlphaFoldDB" id="A0A3Q2P8D1"/>
<protein>
    <recommendedName>
        <fullName evidence="8">Ig-like domain-containing protein</fullName>
    </recommendedName>
</protein>
<keyword evidence="4" id="KW-0391">Immunity</keyword>
<dbReference type="SMART" id="SM00409">
    <property type="entry name" value="IG"/>
    <property type="match status" value="1"/>
</dbReference>
<comment type="subcellular location">
    <subcellularLocation>
        <location evidence="1">Cell membrane</location>
    </subcellularLocation>
</comment>
<dbReference type="GO" id="GO:0002376">
    <property type="term" value="P:immune system process"/>
    <property type="evidence" value="ECO:0007669"/>
    <property type="project" value="UniProtKB-KW"/>
</dbReference>
<keyword evidence="2" id="KW-1003">Cell membrane</keyword>
<reference evidence="9" key="1">
    <citation type="submission" date="2025-08" db="UniProtKB">
        <authorList>
            <consortium name="Ensembl"/>
        </authorList>
    </citation>
    <scope>IDENTIFICATION</scope>
</reference>
<dbReference type="PANTHER" id="PTHR19433">
    <property type="entry name" value="T-CELL RECEPTOR ALPHA CHAIN V REGION-RELATED"/>
    <property type="match status" value="1"/>
</dbReference>
<dbReference type="Proteomes" id="UP000265000">
    <property type="component" value="Unplaced"/>
</dbReference>
<sequence>MFFYLHCVTDMFVGYSGCKDYPTIQTKTIYVGDPVKLTCSRRDAGEFLWMRTSSGDSPDIFGKHENMYSHVKVSLEPGIVVLQITKARINDSGLYFCQRVYKGNKSILTLTYLSVEESATITDPTSAPPHLRDSLTLYCSGLRDSQNKSCPGDESLLCFRAESIQTLPGLNYTDNEEDRLKFDSEGCVYSYFKNYSMSGTSDDVTYYCAVAACGQILFGNGAKLHIKGSKALRTNSVASKSRQVDVYTVVIFTIMNTDNGGKKEANTETTKIYAKVAFLH</sequence>
<name>A0A3Q2P8D1_FUNHE</name>
<evidence type="ECO:0000256" key="5">
    <source>
        <dbReference type="ARBA" id="ARBA00023136"/>
    </source>
</evidence>
<dbReference type="InterPro" id="IPR003599">
    <property type="entry name" value="Ig_sub"/>
</dbReference>
<keyword evidence="5" id="KW-0472">Membrane</keyword>
<evidence type="ECO:0000256" key="4">
    <source>
        <dbReference type="ARBA" id="ARBA00022859"/>
    </source>
</evidence>
<dbReference type="GO" id="GO:0009617">
    <property type="term" value="P:response to bacterium"/>
    <property type="evidence" value="ECO:0007669"/>
    <property type="project" value="TreeGrafter"/>
</dbReference>
<dbReference type="SUPFAM" id="SSF48726">
    <property type="entry name" value="Immunoglobulin"/>
    <property type="match status" value="2"/>
</dbReference>
<proteinExistence type="predicted"/>
<keyword evidence="7" id="KW-0325">Glycoprotein</keyword>
<evidence type="ECO:0000256" key="6">
    <source>
        <dbReference type="ARBA" id="ARBA00023157"/>
    </source>
</evidence>
<dbReference type="GO" id="GO:0005886">
    <property type="term" value="C:plasma membrane"/>
    <property type="evidence" value="ECO:0007669"/>
    <property type="project" value="UniProtKB-SubCell"/>
</dbReference>
<evidence type="ECO:0000259" key="8">
    <source>
        <dbReference type="PROSITE" id="PS50835"/>
    </source>
</evidence>